<feature type="non-terminal residue" evidence="2">
    <location>
        <position position="1"/>
    </location>
</feature>
<sequence length="24" mass="2627">VRRDHQSRGLPGLHDEAVADGNNL</sequence>
<feature type="compositionally biased region" description="Basic and acidic residues" evidence="1">
    <location>
        <begin position="1"/>
        <end position="17"/>
    </location>
</feature>
<name>A0A381Z8S3_9ZZZZ</name>
<organism evidence="2">
    <name type="scientific">marine metagenome</name>
    <dbReference type="NCBI Taxonomy" id="408172"/>
    <lineage>
        <taxon>unclassified sequences</taxon>
        <taxon>metagenomes</taxon>
        <taxon>ecological metagenomes</taxon>
    </lineage>
</organism>
<reference evidence="2" key="1">
    <citation type="submission" date="2018-05" db="EMBL/GenBank/DDBJ databases">
        <authorList>
            <person name="Lanie J.A."/>
            <person name="Ng W.-L."/>
            <person name="Kazmierczak K.M."/>
            <person name="Andrzejewski T.M."/>
            <person name="Davidsen T.M."/>
            <person name="Wayne K.J."/>
            <person name="Tettelin H."/>
            <person name="Glass J.I."/>
            <person name="Rusch D."/>
            <person name="Podicherti R."/>
            <person name="Tsui H.-C.T."/>
            <person name="Winkler M.E."/>
        </authorList>
    </citation>
    <scope>NUCLEOTIDE SEQUENCE</scope>
</reference>
<feature type="region of interest" description="Disordered" evidence="1">
    <location>
        <begin position="1"/>
        <end position="24"/>
    </location>
</feature>
<evidence type="ECO:0000313" key="2">
    <source>
        <dbReference type="EMBL" id="SVA85351.1"/>
    </source>
</evidence>
<feature type="non-terminal residue" evidence="2">
    <location>
        <position position="24"/>
    </location>
</feature>
<accession>A0A381Z8S3</accession>
<dbReference type="AlphaFoldDB" id="A0A381Z8S3"/>
<evidence type="ECO:0000256" key="1">
    <source>
        <dbReference type="SAM" id="MobiDB-lite"/>
    </source>
</evidence>
<protein>
    <submittedName>
        <fullName evidence="2">Uncharacterized protein</fullName>
    </submittedName>
</protein>
<proteinExistence type="predicted"/>
<gene>
    <name evidence="2" type="ORF">METZ01_LOCUS138205</name>
</gene>
<dbReference type="EMBL" id="UINC01020293">
    <property type="protein sequence ID" value="SVA85351.1"/>
    <property type="molecule type" value="Genomic_DNA"/>
</dbReference>